<feature type="compositionally biased region" description="Low complexity" evidence="1">
    <location>
        <begin position="446"/>
        <end position="466"/>
    </location>
</feature>
<evidence type="ECO:0000313" key="4">
    <source>
        <dbReference type="RefSeq" id="XP_025052952.1"/>
    </source>
</evidence>
<dbReference type="Proteomes" id="UP000189705">
    <property type="component" value="Unplaced"/>
</dbReference>
<feature type="region of interest" description="Disordered" evidence="1">
    <location>
        <begin position="508"/>
        <end position="550"/>
    </location>
</feature>
<feature type="compositionally biased region" description="Polar residues" evidence="1">
    <location>
        <begin position="526"/>
        <end position="547"/>
    </location>
</feature>
<dbReference type="InterPro" id="IPR006624">
    <property type="entry name" value="Beta-propeller_rpt_TECPR"/>
</dbReference>
<dbReference type="GO" id="GO:0005737">
    <property type="term" value="C:cytoplasm"/>
    <property type="evidence" value="ECO:0007669"/>
    <property type="project" value="GOC"/>
</dbReference>
<organism evidence="3 4">
    <name type="scientific">Alligator sinensis</name>
    <name type="common">Chinese alligator</name>
    <dbReference type="NCBI Taxonomy" id="38654"/>
    <lineage>
        <taxon>Eukaryota</taxon>
        <taxon>Metazoa</taxon>
        <taxon>Chordata</taxon>
        <taxon>Craniata</taxon>
        <taxon>Vertebrata</taxon>
        <taxon>Euteleostomi</taxon>
        <taxon>Archelosauria</taxon>
        <taxon>Archosauria</taxon>
        <taxon>Crocodylia</taxon>
        <taxon>Alligatoridae</taxon>
        <taxon>Alligatorinae</taxon>
        <taxon>Alligator</taxon>
    </lineage>
</organism>
<evidence type="ECO:0000259" key="2">
    <source>
        <dbReference type="Pfam" id="PF23756"/>
    </source>
</evidence>
<reference evidence="4" key="1">
    <citation type="submission" date="2025-08" db="UniProtKB">
        <authorList>
            <consortium name="RefSeq"/>
        </authorList>
    </citation>
    <scope>IDENTIFICATION</scope>
</reference>
<dbReference type="Gene3D" id="2.130.10.10">
    <property type="entry name" value="YVTN repeat-like/Quinoprotein amine dehydrogenase"/>
    <property type="match status" value="1"/>
</dbReference>
<dbReference type="GeneID" id="102381614"/>
<dbReference type="SMART" id="SM00320">
    <property type="entry name" value="WD40"/>
    <property type="match status" value="3"/>
</dbReference>
<proteinExistence type="predicted"/>
<dbReference type="RefSeq" id="XP_025052952.1">
    <property type="nucleotide sequence ID" value="XM_025197167.1"/>
</dbReference>
<dbReference type="AlphaFoldDB" id="A0A3Q0G0B9"/>
<dbReference type="SMART" id="SM00706">
    <property type="entry name" value="TECPR"/>
    <property type="match status" value="5"/>
</dbReference>
<dbReference type="InterPro" id="IPR001680">
    <property type="entry name" value="WD40_rpt"/>
</dbReference>
<dbReference type="InterPro" id="IPR056499">
    <property type="entry name" value="Beta-prop_HPS5-like"/>
</dbReference>
<protein>
    <submittedName>
        <fullName evidence="4">Tectonin beta-propeller repeat-containing protein 2 isoform X6</fullName>
    </submittedName>
</protein>
<dbReference type="InterPro" id="IPR015943">
    <property type="entry name" value="WD40/YVTN_repeat-like_dom_sf"/>
</dbReference>
<sequence>MASVASPVTFKEFCPLYYLLNAIPTKVQKGFRSIVVYLTALDTNGDYIAVGSSIGMLYLYCRRLNQMKKYNFEGKSESITVVKLLSCFDDLVAIGTASGRVAIFQLVSSLPGRNKQLRRFDVAGIHKSSITALAWSPNGMKLFSGDDRGKIVYSSLDLDQGVCNSSLVLEELSSIVQLDYSQKVLLVSTLQRTLLFYTEEKSVKQVGTQSRKNTGKFGACFIPGLCKQSDLTTFAARPGLRLWKSDVHGTVQATFILKELFAGGIKPFELYPRLESPDRASYSFPEKHLGLVSCFFQEGWVLSWNEYSIYLLDTVNQALIGGLEGYGDIVSVSCTSNEIFLLKGDRDIIRISSRPEGLASIDSSSKLLSPLPDLSPKLLTPLSVLTPVSSDPSVETEKNIMVSSSQITGDKNDSDSIAKNYLEITMEKSIEKVNDFSSETRKRGCSVASESRSRSSSINSVDSGSSLMICADHTSSEAQRESQPSSQRFSIISSEDFDQELIVKPIKVKKKKKKRQENGTKKNHSSLEGTPSYERQFSGDSPHSLNADSFSMTSSLMSSSIDHLSTGSPDQESVFSVESHSVLQEDNGSETFSVLQSPVSVTSTMHEGNGDKTDLLKLPQSDTSGMGTPTVTDTLQSSSPLLLSEDLAESVDRECNQSLFYVKTECISEQLTQEEQQDFTVLCKAEETLGEINLEDTENIFAETNLTGQMSLVFNTTCGAEKSLTQKGSDKNSREKQRQLTLMNTASENLTAPWSDLSKNDLYPQDTAVSRFSLRGVVKGKSSTEAAEWVTAIHDSKTEKSASSDEEDIYGHGLPYSSSETSVTEMGANLTSQDMTQTSLDEMVLLKSDQFAESWMGYSGPGYGILSLVVSEKYVWCLDYKGSLFCSALPSAGIRWQKFEDAVQQVAVSPSGALLWKIEQKTNKAFACGKVTIKGKRHWYEALPQAVFVALSDDTAWIIRTNGDLYLQTGLSVDRPCARAVKVDCPCPLSQITSRNNVVWALTEQRALLYREGVSSFCPEGEQWKCDIISEMQALEPVCITLGDQQTLWALDIHGNLWFRTGVVSKKPQGDDDHWWQVSITDYVVFDQCGLFQTIIQATQTVATVAQVPVEKVADKLRMAFWSQQLQCQPSLLGVNSSGVWISSGKNEFHVAKGSLVGTYWNNIVPRGTASATKWVFVLASTAPTKEG</sequence>
<keyword evidence="3" id="KW-1185">Reference proteome</keyword>
<dbReference type="CTD" id="9895"/>
<dbReference type="PANTHER" id="PTHR23287">
    <property type="entry name" value="RUBY-EYE2-LIKE PROTEIN"/>
    <property type="match status" value="1"/>
</dbReference>
<gene>
    <name evidence="4" type="primary">TECPR2</name>
</gene>
<evidence type="ECO:0000313" key="3">
    <source>
        <dbReference type="Proteomes" id="UP000189705"/>
    </source>
</evidence>
<dbReference type="SUPFAM" id="SSF50978">
    <property type="entry name" value="WD40 repeat-like"/>
    <property type="match status" value="1"/>
</dbReference>
<dbReference type="PANTHER" id="PTHR23287:SF16">
    <property type="entry name" value="TECTONIN BETA-PROPELLER REPEAT-CONTAINING PROTEIN 2"/>
    <property type="match status" value="1"/>
</dbReference>
<evidence type="ECO:0000256" key="1">
    <source>
        <dbReference type="SAM" id="MobiDB-lite"/>
    </source>
</evidence>
<accession>A0A3Q0G0B9</accession>
<name>A0A3Q0G0B9_ALLSI</name>
<feature type="region of interest" description="Disordered" evidence="1">
    <location>
        <begin position="436"/>
        <end position="466"/>
    </location>
</feature>
<dbReference type="Pfam" id="PF06462">
    <property type="entry name" value="Hyd_WA"/>
    <property type="match status" value="2"/>
</dbReference>
<dbReference type="GO" id="GO:0032527">
    <property type="term" value="P:protein exit from endoplasmic reticulum"/>
    <property type="evidence" value="ECO:0007669"/>
    <property type="project" value="TreeGrafter"/>
</dbReference>
<feature type="domain" description="HPS5-like beta-propeller" evidence="2">
    <location>
        <begin position="36"/>
        <end position="345"/>
    </location>
</feature>
<dbReference type="InterPro" id="IPR036322">
    <property type="entry name" value="WD40_repeat_dom_sf"/>
</dbReference>
<dbReference type="Pfam" id="PF23756">
    <property type="entry name" value="Beta-prop_HPS5"/>
    <property type="match status" value="1"/>
</dbReference>